<evidence type="ECO:0000259" key="1">
    <source>
        <dbReference type="Pfam" id="PF17775"/>
    </source>
</evidence>
<dbReference type="Proteomes" id="UP000321303">
    <property type="component" value="Unassembled WGS sequence"/>
</dbReference>
<dbReference type="Pfam" id="PF17775">
    <property type="entry name" value="YchJ_M-like"/>
    <property type="match status" value="1"/>
</dbReference>
<dbReference type="InterPro" id="IPR048469">
    <property type="entry name" value="YchJ-like_M"/>
</dbReference>
<evidence type="ECO:0000313" key="2">
    <source>
        <dbReference type="EMBL" id="GEN27815.1"/>
    </source>
</evidence>
<dbReference type="Gene3D" id="3.10.450.50">
    <property type="match status" value="1"/>
</dbReference>
<organism evidence="2 3">
    <name type="scientific">Halovibrio variabilis</name>
    <dbReference type="NCBI Taxonomy" id="31910"/>
    <lineage>
        <taxon>Bacteria</taxon>
        <taxon>Pseudomonadati</taxon>
        <taxon>Pseudomonadota</taxon>
        <taxon>Gammaproteobacteria</taxon>
        <taxon>Oceanospirillales</taxon>
        <taxon>Halomonadaceae</taxon>
        <taxon>Halovibrio</taxon>
    </lineage>
</organism>
<keyword evidence="3" id="KW-1185">Reference proteome</keyword>
<dbReference type="InterPro" id="IPR032710">
    <property type="entry name" value="NTF2-like_dom_sf"/>
</dbReference>
<comment type="caution">
    <text evidence="2">The sequence shown here is derived from an EMBL/GenBank/DDBJ whole genome shotgun (WGS) entry which is preliminary data.</text>
</comment>
<dbReference type="AlphaFoldDB" id="A0A511UMH1"/>
<sequence>MRSRYSAFSLGLSDYLLATWHPTTRPAKLALDPNTRWKALTIVAAEPPSTTTGYVHFRACFYELGHWHALEEASRFIDDQKRWWYVDGTPSLTRLKPRRNDPCLCGSGRKFKGCCGV</sequence>
<dbReference type="PANTHER" id="PTHR33747:SF1">
    <property type="entry name" value="ADENYLATE CYCLASE-ASSOCIATED CAP C-TERMINAL DOMAIN-CONTAINING PROTEIN"/>
    <property type="match status" value="1"/>
</dbReference>
<proteinExistence type="predicted"/>
<dbReference type="Pfam" id="PF02810">
    <property type="entry name" value="SEC-C"/>
    <property type="match status" value="1"/>
</dbReference>
<name>A0A511UMH1_9GAMM</name>
<feature type="domain" description="YchJ-like middle NTF2-like" evidence="1">
    <location>
        <begin position="1"/>
        <end position="88"/>
    </location>
</feature>
<protein>
    <recommendedName>
        <fullName evidence="1">YchJ-like middle NTF2-like domain-containing protein</fullName>
    </recommendedName>
</protein>
<accession>A0A511UMH1</accession>
<dbReference type="EMBL" id="BJXV01000008">
    <property type="protein sequence ID" value="GEN27815.1"/>
    <property type="molecule type" value="Genomic_DNA"/>
</dbReference>
<dbReference type="SUPFAM" id="SSF54427">
    <property type="entry name" value="NTF2-like"/>
    <property type="match status" value="1"/>
</dbReference>
<reference evidence="2 3" key="1">
    <citation type="submission" date="2019-07" db="EMBL/GenBank/DDBJ databases">
        <title>Whole genome shotgun sequence of Halomonas variabilis NBRC 102410.</title>
        <authorList>
            <person name="Hosoyama A."/>
            <person name="Uohara A."/>
            <person name="Ohji S."/>
            <person name="Ichikawa N."/>
        </authorList>
    </citation>
    <scope>NUCLEOTIDE SEQUENCE [LARGE SCALE GENOMIC DNA]</scope>
    <source>
        <strain evidence="2 3">NBRC 102410</strain>
    </source>
</reference>
<evidence type="ECO:0000313" key="3">
    <source>
        <dbReference type="Proteomes" id="UP000321303"/>
    </source>
</evidence>
<dbReference type="PANTHER" id="PTHR33747">
    <property type="entry name" value="UPF0225 PROTEIN SCO1677"/>
    <property type="match status" value="1"/>
</dbReference>
<dbReference type="SUPFAM" id="SSF103642">
    <property type="entry name" value="Sec-C motif"/>
    <property type="match status" value="1"/>
</dbReference>
<gene>
    <name evidence="2" type="ORF">HVA01_14610</name>
</gene>
<dbReference type="InterPro" id="IPR004027">
    <property type="entry name" value="SEC_C_motif"/>
</dbReference>